<dbReference type="Gene3D" id="3.90.1750.20">
    <property type="entry name" value="Putative Large Serine Recombinase, Chain B, Domain 2"/>
    <property type="match status" value="1"/>
</dbReference>
<dbReference type="Proteomes" id="UP000677913">
    <property type="component" value="Unassembled WGS sequence"/>
</dbReference>
<sequence length="446" mass="49331">VDGVVIYYLDRMLRQPRDVEALIQAADRNDGLMVRGTNGSYDLCSAQGRAAAREAAAWACRESDIKSMRIRTRKENDRLAGQPGGWGMLFGFQRQSSPLTAVAQYPEPTEAEWVREAFRSIAAGGTVANLVRAWDEAGLRTPRGAVWSFPTMRKLLTNTKYAGSWEWERERRDEHGRRRCESVRTELPRPVGLAAGVVWPIVEPELFERVQAVVRGRRRGGSRPRSRVLSGLMVCAVCGRVMGSGGVSRHRRADGTMLASARYRCSGTADARGRCDQSVDAVRVEAIVFAAVRGWYTDPANATRAHTATLGSSAEVAALRAQIERYDRLLTDNDHLHADGDRPQLLWQETRHRLVAARRRAREQIEELSTPVHLSARAAQDAVVRWDAAGFEGRRSMVQEACALIEILPKPPGPSNVFNPARVRVTMNERATCTGPRSGDGAPPDA</sequence>
<proteinExistence type="predicted"/>
<organism evidence="4 5">
    <name type="scientific">Actinocrinis puniceicyclus</name>
    <dbReference type="NCBI Taxonomy" id="977794"/>
    <lineage>
        <taxon>Bacteria</taxon>
        <taxon>Bacillati</taxon>
        <taxon>Actinomycetota</taxon>
        <taxon>Actinomycetes</taxon>
        <taxon>Catenulisporales</taxon>
        <taxon>Actinospicaceae</taxon>
        <taxon>Actinocrinis</taxon>
    </lineage>
</organism>
<evidence type="ECO:0000313" key="5">
    <source>
        <dbReference type="Proteomes" id="UP000677913"/>
    </source>
</evidence>
<name>A0A8J7WVS5_9ACTN</name>
<keyword evidence="2" id="KW-0233">DNA recombination</keyword>
<dbReference type="AlphaFoldDB" id="A0A8J7WVS5"/>
<comment type="caution">
    <text evidence="4">The sequence shown here is derived from an EMBL/GenBank/DDBJ whole genome shotgun (WGS) entry which is preliminary data.</text>
</comment>
<dbReference type="RefSeq" id="WP_211472728.1">
    <property type="nucleotide sequence ID" value="NZ_JAGSXH010000285.1"/>
</dbReference>
<dbReference type="GO" id="GO:0003677">
    <property type="term" value="F:DNA binding"/>
    <property type="evidence" value="ECO:0007669"/>
    <property type="project" value="UniProtKB-KW"/>
</dbReference>
<keyword evidence="1" id="KW-0238">DNA-binding</keyword>
<dbReference type="PANTHER" id="PTHR30461">
    <property type="entry name" value="DNA-INVERTASE FROM LAMBDOID PROPHAGE"/>
    <property type="match status" value="1"/>
</dbReference>
<evidence type="ECO:0000256" key="2">
    <source>
        <dbReference type="ARBA" id="ARBA00023172"/>
    </source>
</evidence>
<feature type="non-terminal residue" evidence="4">
    <location>
        <position position="1"/>
    </location>
</feature>
<evidence type="ECO:0000256" key="1">
    <source>
        <dbReference type="ARBA" id="ARBA00023125"/>
    </source>
</evidence>
<dbReference type="PANTHER" id="PTHR30461:SF2">
    <property type="entry name" value="SERINE RECOMBINASE PINE-RELATED"/>
    <property type="match status" value="1"/>
</dbReference>
<accession>A0A8J7WVS5</accession>
<dbReference type="GO" id="GO:0000150">
    <property type="term" value="F:DNA strand exchange activity"/>
    <property type="evidence" value="ECO:0007669"/>
    <property type="project" value="InterPro"/>
</dbReference>
<dbReference type="InterPro" id="IPR011109">
    <property type="entry name" value="DNA_bind_recombinase_dom"/>
</dbReference>
<dbReference type="InterPro" id="IPR025827">
    <property type="entry name" value="Zn_ribbon_recom_dom"/>
</dbReference>
<reference evidence="4" key="1">
    <citation type="submission" date="2021-04" db="EMBL/GenBank/DDBJ databases">
        <title>Genome based classification of Actinospica acidithermotolerans sp. nov., an actinobacterium isolated from an Indonesian hot spring.</title>
        <authorList>
            <person name="Kusuma A.B."/>
            <person name="Putra K.E."/>
            <person name="Nafisah S."/>
            <person name="Loh J."/>
            <person name="Nouioui I."/>
            <person name="Goodfellow M."/>
        </authorList>
    </citation>
    <scope>NUCLEOTIDE SEQUENCE</scope>
    <source>
        <strain evidence="4">DSM 45618</strain>
    </source>
</reference>
<dbReference type="Pfam" id="PF13408">
    <property type="entry name" value="Zn_ribbon_recom"/>
    <property type="match status" value="1"/>
</dbReference>
<dbReference type="PROSITE" id="PS51737">
    <property type="entry name" value="RECOMBINASE_DNA_BIND"/>
    <property type="match status" value="1"/>
</dbReference>
<gene>
    <name evidence="4" type="ORF">KGA66_28785</name>
</gene>
<dbReference type="InterPro" id="IPR036162">
    <property type="entry name" value="Resolvase-like_N_sf"/>
</dbReference>
<dbReference type="EMBL" id="JAGSXH010000285">
    <property type="protein sequence ID" value="MBS2967064.1"/>
    <property type="molecule type" value="Genomic_DNA"/>
</dbReference>
<protein>
    <submittedName>
        <fullName evidence="4">Recombinase family protein</fullName>
    </submittedName>
</protein>
<feature type="domain" description="Recombinase" evidence="3">
    <location>
        <begin position="89"/>
        <end position="220"/>
    </location>
</feature>
<dbReference type="InterPro" id="IPR038109">
    <property type="entry name" value="DNA_bind_recomb_sf"/>
</dbReference>
<dbReference type="InterPro" id="IPR050639">
    <property type="entry name" value="SSR_resolvase"/>
</dbReference>
<evidence type="ECO:0000313" key="4">
    <source>
        <dbReference type="EMBL" id="MBS2967064.1"/>
    </source>
</evidence>
<evidence type="ECO:0000259" key="3">
    <source>
        <dbReference type="PROSITE" id="PS51737"/>
    </source>
</evidence>
<dbReference type="Pfam" id="PF07508">
    <property type="entry name" value="Recombinase"/>
    <property type="match status" value="1"/>
</dbReference>
<keyword evidence="5" id="KW-1185">Reference proteome</keyword>
<dbReference type="SUPFAM" id="SSF53041">
    <property type="entry name" value="Resolvase-like"/>
    <property type="match status" value="1"/>
</dbReference>